<organism evidence="1 2">
    <name type="scientific">Aspergillus terreus</name>
    <dbReference type="NCBI Taxonomy" id="33178"/>
    <lineage>
        <taxon>Eukaryota</taxon>
        <taxon>Fungi</taxon>
        <taxon>Dikarya</taxon>
        <taxon>Ascomycota</taxon>
        <taxon>Pezizomycotina</taxon>
        <taxon>Eurotiomycetes</taxon>
        <taxon>Eurotiomycetidae</taxon>
        <taxon>Eurotiales</taxon>
        <taxon>Aspergillaceae</taxon>
        <taxon>Aspergillus</taxon>
        <taxon>Aspergillus subgen. Circumdati</taxon>
    </lineage>
</organism>
<dbReference type="OrthoDB" id="9984533at2759"/>
<name>A0A5M3YPI6_ASPTE</name>
<evidence type="ECO:0000313" key="1">
    <source>
        <dbReference type="EMBL" id="GFF15337.1"/>
    </source>
</evidence>
<dbReference type="EMBL" id="BLJY01000004">
    <property type="protein sequence ID" value="GFF15337.1"/>
    <property type="molecule type" value="Genomic_DNA"/>
</dbReference>
<reference evidence="1 2" key="1">
    <citation type="submission" date="2020-01" db="EMBL/GenBank/DDBJ databases">
        <title>Aspergillus terreus IFO 6365 whole genome shotgun sequence.</title>
        <authorList>
            <person name="Kanamasa S."/>
            <person name="Takahashi H."/>
        </authorList>
    </citation>
    <scope>NUCLEOTIDE SEQUENCE [LARGE SCALE GENOMIC DNA]</scope>
    <source>
        <strain evidence="1 2">IFO 6365</strain>
    </source>
</reference>
<gene>
    <name evidence="1" type="ORF">ATEIFO6365_0004045600</name>
</gene>
<dbReference type="VEuPathDB" id="FungiDB:ATEG_09307"/>
<proteinExistence type="predicted"/>
<dbReference type="Proteomes" id="UP000452235">
    <property type="component" value="Unassembled WGS sequence"/>
</dbReference>
<dbReference type="InterPro" id="IPR036047">
    <property type="entry name" value="F-box-like_dom_sf"/>
</dbReference>
<evidence type="ECO:0000313" key="2">
    <source>
        <dbReference type="Proteomes" id="UP000452235"/>
    </source>
</evidence>
<keyword evidence="2" id="KW-1185">Reference proteome</keyword>
<dbReference type="AlphaFoldDB" id="A0A5M3YPI6"/>
<comment type="caution">
    <text evidence="1">The sequence shown here is derived from an EMBL/GenBank/DDBJ whole genome shotgun (WGS) entry which is preliminary data.</text>
</comment>
<sequence length="363" mass="42272">MVADYHVYCAACSCTLGADCELGSASPAALKYRREYVARRVYWRGKGGTIYCETDDEEDEEREERLRGMNAQDECYTSSLPTSVPDEIERSSHFIAEISYDDRNLVTVLNPDDDINIPEEAEFFCYYTNSDKPVVFPMHLDCLQLLCRAITGCTDIEALDKKALYDTMHELTEFSTLKLPYGDIKGPDQDWHCIPGEEYTVTCPNQLPELPSPLSKQFPLSPRNALPNLSSKVLSDPFRKLALEITDIILSYVPGGSLKAILNTSWVLNDRTRHERFWKQRIRHDMPWFWELHGMLEDPENEDVDFKKFYFYLERETRPAYGMTSDFRGIANRRRIWEACERLVQRYHEIQREAQKRPLMLNN</sequence>
<accession>A0A5M3YPI6</accession>
<protein>
    <submittedName>
        <fullName evidence="1">F-box domain protein</fullName>
    </submittedName>
</protein>
<dbReference type="SUPFAM" id="SSF81383">
    <property type="entry name" value="F-box domain"/>
    <property type="match status" value="1"/>
</dbReference>